<dbReference type="InterPro" id="IPR001279">
    <property type="entry name" value="Metallo-B-lactamas"/>
</dbReference>
<name>A0A7W1WNY3_9BACL</name>
<dbReference type="PANTHER" id="PTHR15032">
    <property type="entry name" value="N-ACYL-PHOSPHATIDYLETHANOLAMINE-HYDROLYZING PHOSPHOLIPASE D"/>
    <property type="match status" value="1"/>
</dbReference>
<dbReference type="GO" id="GO:0005737">
    <property type="term" value="C:cytoplasm"/>
    <property type="evidence" value="ECO:0007669"/>
    <property type="project" value="TreeGrafter"/>
</dbReference>
<dbReference type="GO" id="GO:0070290">
    <property type="term" value="F:N-acylphosphatidylethanolamine-specific phospholipase D activity"/>
    <property type="evidence" value="ECO:0007669"/>
    <property type="project" value="InterPro"/>
</dbReference>
<dbReference type="InterPro" id="IPR036866">
    <property type="entry name" value="RibonucZ/Hydroxyglut_hydro"/>
</dbReference>
<evidence type="ECO:0000313" key="3">
    <source>
        <dbReference type="Proteomes" id="UP000535491"/>
    </source>
</evidence>
<dbReference type="Pfam" id="PF12706">
    <property type="entry name" value="Lactamase_B_2"/>
    <property type="match status" value="1"/>
</dbReference>
<evidence type="ECO:0000259" key="1">
    <source>
        <dbReference type="Pfam" id="PF12706"/>
    </source>
</evidence>
<feature type="domain" description="Metallo-beta-lactamase" evidence="1">
    <location>
        <begin position="70"/>
        <end position="266"/>
    </location>
</feature>
<dbReference type="PANTHER" id="PTHR15032:SF36">
    <property type="entry name" value="METALLO-BETA-LACTAMASE DOMAIN-CONTAINING PROTEIN"/>
    <property type="match status" value="1"/>
</dbReference>
<accession>A0A7W1WNY3</accession>
<keyword evidence="3" id="KW-1185">Reference proteome</keyword>
<organism evidence="2 3">
    <name type="scientific">Paenactinomyces guangxiensis</name>
    <dbReference type="NCBI Taxonomy" id="1490290"/>
    <lineage>
        <taxon>Bacteria</taxon>
        <taxon>Bacillati</taxon>
        <taxon>Bacillota</taxon>
        <taxon>Bacilli</taxon>
        <taxon>Bacillales</taxon>
        <taxon>Thermoactinomycetaceae</taxon>
        <taxon>Paenactinomyces</taxon>
    </lineage>
</organism>
<proteinExistence type="predicted"/>
<gene>
    <name evidence="2" type="ORF">H1191_03585</name>
</gene>
<dbReference type="PIRSF" id="PIRSF038896">
    <property type="entry name" value="NAPE-PLD"/>
    <property type="match status" value="1"/>
</dbReference>
<dbReference type="EMBL" id="JACEIQ010000002">
    <property type="protein sequence ID" value="MBA4493389.1"/>
    <property type="molecule type" value="Genomic_DNA"/>
</dbReference>
<dbReference type="AlphaFoldDB" id="A0A7W1WNY3"/>
<dbReference type="Proteomes" id="UP000535491">
    <property type="component" value="Unassembled WGS sequence"/>
</dbReference>
<sequence length="310" mass="35183">MNIMLTALCVLVVILVVIPISFVLFRSKRLPKPGDQESVKLLKPADWKEDEVTVGWVGHSTVFINLYGTKIMTDPVLGKRVGVHLFGENWQIGPKRHIPPALSLDDVGRVDLILLSHAHFDHFDIPSLKRLAHPDTQVVTPTGTSHLLKRLPFGKVTELSGEKSIQLEAGITITAVPVKHWGNRFPWNTNYGYTGYLIEKKDSRLFYPGDTAYTPEFSKLREAGEIDLAFMPIGAYQPYRWAHCTPEEAWQMFVDTGAKWLVPIHWNTFVLSYEPVDEPIKRLIEAAGTEADRIVLKRRGETFQFVKAYH</sequence>
<protein>
    <submittedName>
        <fullName evidence="2">MBL fold metallo-hydrolase</fullName>
    </submittedName>
</protein>
<dbReference type="Gene3D" id="3.60.15.10">
    <property type="entry name" value="Ribonuclease Z/Hydroxyacylglutathione hydrolase-like"/>
    <property type="match status" value="1"/>
</dbReference>
<reference evidence="2 3" key="1">
    <citation type="submission" date="2020-07" db="EMBL/GenBank/DDBJ databases">
        <authorList>
            <person name="Feng H."/>
        </authorList>
    </citation>
    <scope>NUCLEOTIDE SEQUENCE [LARGE SCALE GENOMIC DNA]</scope>
    <source>
        <strain evidence="3">s-10</strain>
    </source>
</reference>
<evidence type="ECO:0000313" key="2">
    <source>
        <dbReference type="EMBL" id="MBA4493389.1"/>
    </source>
</evidence>
<dbReference type="RefSeq" id="WP_181750625.1">
    <property type="nucleotide sequence ID" value="NZ_JACEIQ010000002.1"/>
</dbReference>
<dbReference type="SUPFAM" id="SSF56281">
    <property type="entry name" value="Metallo-hydrolase/oxidoreductase"/>
    <property type="match status" value="1"/>
</dbReference>
<keyword evidence="2" id="KW-0378">Hydrolase</keyword>
<dbReference type="GO" id="GO:0008270">
    <property type="term" value="F:zinc ion binding"/>
    <property type="evidence" value="ECO:0007669"/>
    <property type="project" value="InterPro"/>
</dbReference>
<comment type="caution">
    <text evidence="2">The sequence shown here is derived from an EMBL/GenBank/DDBJ whole genome shotgun (WGS) entry which is preliminary data.</text>
</comment>
<dbReference type="InterPro" id="IPR024884">
    <property type="entry name" value="NAPE-PLD"/>
</dbReference>